<dbReference type="Pfam" id="PF22942">
    <property type="entry name" value="DUF7025"/>
    <property type="match status" value="1"/>
</dbReference>
<dbReference type="SMART" id="SM00382">
    <property type="entry name" value="AAA"/>
    <property type="match status" value="1"/>
</dbReference>
<feature type="region of interest" description="Disordered" evidence="1">
    <location>
        <begin position="1"/>
        <end position="89"/>
    </location>
</feature>
<dbReference type="GO" id="GO:0006508">
    <property type="term" value="P:proteolysis"/>
    <property type="evidence" value="ECO:0007669"/>
    <property type="project" value="UniProtKB-KW"/>
</dbReference>
<gene>
    <name evidence="3" type="ORF">PISL3812_09912</name>
</gene>
<dbReference type="InterPro" id="IPR054289">
    <property type="entry name" value="DUF7025"/>
</dbReference>
<dbReference type="InterPro" id="IPR003593">
    <property type="entry name" value="AAA+_ATPase"/>
</dbReference>
<dbReference type="InterPro" id="IPR027417">
    <property type="entry name" value="P-loop_NTPase"/>
</dbReference>
<dbReference type="CDD" id="cd19481">
    <property type="entry name" value="RecA-like_protease"/>
    <property type="match status" value="1"/>
</dbReference>
<accession>A0A0U1MCJ7</accession>
<feature type="compositionally biased region" description="Low complexity" evidence="1">
    <location>
        <begin position="61"/>
        <end position="72"/>
    </location>
</feature>
<organism evidence="3 4">
    <name type="scientific">Talaromyces islandicus</name>
    <name type="common">Penicillium islandicum</name>
    <dbReference type="NCBI Taxonomy" id="28573"/>
    <lineage>
        <taxon>Eukaryota</taxon>
        <taxon>Fungi</taxon>
        <taxon>Dikarya</taxon>
        <taxon>Ascomycota</taxon>
        <taxon>Pezizomycotina</taxon>
        <taxon>Eurotiomycetes</taxon>
        <taxon>Eurotiomycetidae</taxon>
        <taxon>Eurotiales</taxon>
        <taxon>Trichocomaceae</taxon>
        <taxon>Talaromyces</taxon>
        <taxon>Talaromyces sect. Islandici</taxon>
    </lineage>
</organism>
<keyword evidence="3" id="KW-0378">Hydrolase</keyword>
<feature type="domain" description="AAA+ ATPase" evidence="2">
    <location>
        <begin position="666"/>
        <end position="791"/>
    </location>
</feature>
<dbReference type="SUPFAM" id="SSF52540">
    <property type="entry name" value="P-loop containing nucleoside triphosphate hydrolases"/>
    <property type="match status" value="1"/>
</dbReference>
<dbReference type="GO" id="GO:0005524">
    <property type="term" value="F:ATP binding"/>
    <property type="evidence" value="ECO:0007669"/>
    <property type="project" value="InterPro"/>
</dbReference>
<keyword evidence="3" id="KW-0645">Protease</keyword>
<dbReference type="AlphaFoldDB" id="A0A0U1MCJ7"/>
<name>A0A0U1MCJ7_TALIS</name>
<evidence type="ECO:0000313" key="3">
    <source>
        <dbReference type="EMBL" id="CRG92841.1"/>
    </source>
</evidence>
<evidence type="ECO:0000256" key="1">
    <source>
        <dbReference type="SAM" id="MobiDB-lite"/>
    </source>
</evidence>
<dbReference type="STRING" id="28573.A0A0U1MCJ7"/>
<feature type="compositionally biased region" description="Basic and acidic residues" evidence="1">
    <location>
        <begin position="80"/>
        <end position="89"/>
    </location>
</feature>
<keyword evidence="3" id="KW-0482">Metalloprotease</keyword>
<dbReference type="GO" id="GO:0008237">
    <property type="term" value="F:metallopeptidase activity"/>
    <property type="evidence" value="ECO:0007669"/>
    <property type="project" value="UniProtKB-KW"/>
</dbReference>
<dbReference type="OMA" id="DKEACRY"/>
<dbReference type="Proteomes" id="UP000054383">
    <property type="component" value="Unassembled WGS sequence"/>
</dbReference>
<dbReference type="GO" id="GO:0016887">
    <property type="term" value="F:ATP hydrolysis activity"/>
    <property type="evidence" value="ECO:0007669"/>
    <property type="project" value="InterPro"/>
</dbReference>
<dbReference type="EMBL" id="CVMT01000021">
    <property type="protein sequence ID" value="CRG92841.1"/>
    <property type="molecule type" value="Genomic_DNA"/>
</dbReference>
<dbReference type="OrthoDB" id="10042665at2759"/>
<reference evidence="3 4" key="1">
    <citation type="submission" date="2015-04" db="EMBL/GenBank/DDBJ databases">
        <authorList>
            <person name="Syromyatnikov M.Y."/>
            <person name="Popov V.N."/>
        </authorList>
    </citation>
    <scope>NUCLEOTIDE SEQUENCE [LARGE SCALE GENOMIC DNA]</scope>
    <source>
        <strain evidence="3">WF-38-12</strain>
    </source>
</reference>
<dbReference type="PANTHER" id="PTHR46411:SF3">
    <property type="entry name" value="AAA+ ATPASE DOMAIN-CONTAINING PROTEIN"/>
    <property type="match status" value="1"/>
</dbReference>
<protein>
    <submittedName>
        <fullName evidence="3">ATP-dependent zinc metalloprotease FtsH homolog</fullName>
    </submittedName>
</protein>
<dbReference type="PANTHER" id="PTHR46411">
    <property type="entry name" value="FAMILY ATPASE, PUTATIVE-RELATED"/>
    <property type="match status" value="1"/>
</dbReference>
<evidence type="ECO:0000259" key="2">
    <source>
        <dbReference type="SMART" id="SM00382"/>
    </source>
</evidence>
<keyword evidence="4" id="KW-1185">Reference proteome</keyword>
<dbReference type="InterPro" id="IPR003959">
    <property type="entry name" value="ATPase_AAA_core"/>
</dbReference>
<proteinExistence type="predicted"/>
<sequence length="883" mass="98830">MASNSQKTSSSPHAKATTPPDSPTHQSPSQKAAAGTGLSFTNRSKSLPKADHLSDSEGAGSPSLLSSHSRTPPSTPHNASADDKTPLDAKKETARIISNLKGFSAFPNADPTVWDHLDGDDASIELMLAVDCRLAETSDAVQKIEGDSTYDPSIRSPPDLAAQPRIDPDTFPFSRNQTAQVSSPTIKHPIPRRPAQTLDTTWKSLMFDKQASDEANTIIEDSLQEVVHIRASRLEVKKTRQIYDKSTGRFKPMDAKDPEKVDELDAYVIVERFEIDRNENEKTYIDVKSTYLRDVLRAILENVKAIEPSILFQFLPDLQAHREKVSGEATSDEIAHLNLLISYVEEKYASLSQRLKALLQHGEITYDLLWALFKPNTILYTTCNGTGKPRGVKYRDGREKSGLFGDFYHLNCDYLDSDGDHFGWVSIDLSVPRFSGVKRIATLPCFPLTYHPEKDEMRDTLIQCGKKFYGMRGPCHRYCEGQAFFVKEKEMVKRSVSSRVMLGAAFFRQMNPNDAPPNIERSQSYRSGTFNPSAHMQRASGTPVLRSSDFIDSVDFYDYPVWKADDLVSGDQEYRPENNAESQKPQAFFEFEDNVTDDDYVICSPTIPGFSQFAVMDIHDIQWSSSLFDRLDIAPEYKELIMASAMTRLGVVDGPRFDDIVSGKGRGLTVMLHGPPGLGKTLTAQAVAEHLHRPLYSVSAGELLHNAAVLEDQLQRIFTIAKTGNALILLDEADVFLEARSEHHDFMNGIVAVFLRMLEWFEGVMFLTTNRASNFDPAILSRIHIIVDYPALKQDQRRGIWRSSLVRAPTVKGPPCLSEDEISKLSELDLNGRQINNIVSAAHALATVKKEQVRHGHIEKAVKFSQKFMEKVKGTEQLNSYFN</sequence>
<evidence type="ECO:0000313" key="4">
    <source>
        <dbReference type="Proteomes" id="UP000054383"/>
    </source>
</evidence>
<dbReference type="Gene3D" id="3.40.50.300">
    <property type="entry name" value="P-loop containing nucleotide triphosphate hydrolases"/>
    <property type="match status" value="1"/>
</dbReference>
<dbReference type="Pfam" id="PF00004">
    <property type="entry name" value="AAA"/>
    <property type="match status" value="1"/>
</dbReference>
<feature type="compositionally biased region" description="Polar residues" evidence="1">
    <location>
        <begin position="1"/>
        <end position="12"/>
    </location>
</feature>